<evidence type="ECO:0000313" key="2">
    <source>
        <dbReference type="EMBL" id="CAF0897074.1"/>
    </source>
</evidence>
<organism evidence="2 4">
    <name type="scientific">Rotaria sordida</name>
    <dbReference type="NCBI Taxonomy" id="392033"/>
    <lineage>
        <taxon>Eukaryota</taxon>
        <taxon>Metazoa</taxon>
        <taxon>Spiralia</taxon>
        <taxon>Gnathifera</taxon>
        <taxon>Rotifera</taxon>
        <taxon>Eurotatoria</taxon>
        <taxon>Bdelloidea</taxon>
        <taxon>Philodinida</taxon>
        <taxon>Philodinidae</taxon>
        <taxon>Rotaria</taxon>
    </lineage>
</organism>
<feature type="region of interest" description="Disordered" evidence="1">
    <location>
        <begin position="220"/>
        <end position="243"/>
    </location>
</feature>
<evidence type="ECO:0000313" key="4">
    <source>
        <dbReference type="Proteomes" id="UP000663854"/>
    </source>
</evidence>
<gene>
    <name evidence="3" type="ORF">JXQ802_LOCUS37344</name>
    <name evidence="2" type="ORF">PYM288_LOCUS9328</name>
</gene>
<comment type="caution">
    <text evidence="2">The sequence shown here is derived from an EMBL/GenBank/DDBJ whole genome shotgun (WGS) entry which is preliminary data.</text>
</comment>
<dbReference type="EMBL" id="CAJNOL010001987">
    <property type="protein sequence ID" value="CAF1446740.1"/>
    <property type="molecule type" value="Genomic_DNA"/>
</dbReference>
<evidence type="ECO:0000313" key="3">
    <source>
        <dbReference type="EMBL" id="CAF1446740.1"/>
    </source>
</evidence>
<dbReference type="EMBL" id="CAJNOH010000134">
    <property type="protein sequence ID" value="CAF0897074.1"/>
    <property type="molecule type" value="Genomic_DNA"/>
</dbReference>
<name>A0A813ZBG1_9BILA</name>
<dbReference type="Proteomes" id="UP000663854">
    <property type="component" value="Unassembled WGS sequence"/>
</dbReference>
<feature type="compositionally biased region" description="Polar residues" evidence="1">
    <location>
        <begin position="220"/>
        <end position="235"/>
    </location>
</feature>
<keyword evidence="5" id="KW-1185">Reference proteome</keyword>
<sequence>MSNIQDQLHTKTSDDLVTNVLSDHVAPYRPLSAKRPRDPSQRKNVSFNDVPIVHEVPLHDTMRNSNCDTYRSWTYTDVTPSSSLISPFSSSQILPPFNSTNAATQKLNAQRLSNALYSSTNSTTSTRLPDWIIRTKTTKSTDEHHTNLNSPLVIVNTHDERIIKNSSNSQQVTSDNTEEKKYSYRSAVVPDAEHYRTLPFTYVPLSESASTYTSMLSTNFNPSNQSSHDQSSTGHTRIRRSRSATVPITVTHSSIRNHDNVSITPIRTAATTALSNSLLTSSSSSSRAVLKPSTIAFQCSQPATPTANACPTLVVTNTTATTSKSPQVSSRLNSSPVHSRLTSSTNRPLSSTIKYAYAHPTTDSILKSSPTVFPRSRSANILTTKRNLASPAVMLEGQSGGTNHTNIYATTTTTKRNPNTRQPYGSHYMHHVLLPANIN</sequence>
<proteinExistence type="predicted"/>
<feature type="region of interest" description="Disordered" evidence="1">
    <location>
        <begin position="320"/>
        <end position="346"/>
    </location>
</feature>
<accession>A0A813ZBG1</accession>
<feature type="compositionally biased region" description="Polar residues" evidence="1">
    <location>
        <begin position="323"/>
        <end position="346"/>
    </location>
</feature>
<protein>
    <submittedName>
        <fullName evidence="2">Uncharacterized protein</fullName>
    </submittedName>
</protein>
<dbReference type="Proteomes" id="UP000663870">
    <property type="component" value="Unassembled WGS sequence"/>
</dbReference>
<reference evidence="2" key="1">
    <citation type="submission" date="2021-02" db="EMBL/GenBank/DDBJ databases">
        <authorList>
            <person name="Nowell W R."/>
        </authorList>
    </citation>
    <scope>NUCLEOTIDE SEQUENCE</scope>
</reference>
<evidence type="ECO:0000313" key="5">
    <source>
        <dbReference type="Proteomes" id="UP000663870"/>
    </source>
</evidence>
<evidence type="ECO:0000256" key="1">
    <source>
        <dbReference type="SAM" id="MobiDB-lite"/>
    </source>
</evidence>
<dbReference type="AlphaFoldDB" id="A0A813ZBG1"/>